<organism evidence="1 2">
    <name type="scientific">Streptomyces albipurpureus</name>
    <dbReference type="NCBI Taxonomy" id="2897419"/>
    <lineage>
        <taxon>Bacteria</taxon>
        <taxon>Bacillati</taxon>
        <taxon>Actinomycetota</taxon>
        <taxon>Actinomycetes</taxon>
        <taxon>Kitasatosporales</taxon>
        <taxon>Streptomycetaceae</taxon>
        <taxon>Streptomyces</taxon>
    </lineage>
</organism>
<evidence type="ECO:0000313" key="2">
    <source>
        <dbReference type="Proteomes" id="UP001431429"/>
    </source>
</evidence>
<sequence length="82" mass="8989">MSKGAAMTAGSWVLSAGSRTKHRSPCGCWSSGERPCWVDEWAAERVGPATSEAWTFVVELDGGQWRARRKPDGSLEYTHTGF</sequence>
<protein>
    <submittedName>
        <fullName evidence="1">Uncharacterized protein</fullName>
    </submittedName>
</protein>
<dbReference type="Proteomes" id="UP001431429">
    <property type="component" value="Unassembled WGS sequence"/>
</dbReference>
<accession>A0ABT0UVJ4</accession>
<proteinExistence type="predicted"/>
<dbReference type="RefSeq" id="WP_250922919.1">
    <property type="nucleotide sequence ID" value="NZ_JAMQAW010000042.1"/>
</dbReference>
<evidence type="ECO:0000313" key="1">
    <source>
        <dbReference type="EMBL" id="MCM2392593.1"/>
    </source>
</evidence>
<reference evidence="1" key="1">
    <citation type="submission" date="2022-06" db="EMBL/GenBank/DDBJ databases">
        <title>Genome public.</title>
        <authorList>
            <person name="Sun Q."/>
        </authorList>
    </citation>
    <scope>NUCLEOTIDE SEQUENCE</scope>
    <source>
        <strain evidence="1">CWNU-1</strain>
    </source>
</reference>
<dbReference type="EMBL" id="JAMQAW010000042">
    <property type="protein sequence ID" value="MCM2392593.1"/>
    <property type="molecule type" value="Genomic_DNA"/>
</dbReference>
<name>A0ABT0UVJ4_9ACTN</name>
<comment type="caution">
    <text evidence="1">The sequence shown here is derived from an EMBL/GenBank/DDBJ whole genome shotgun (WGS) entry which is preliminary data.</text>
</comment>
<gene>
    <name evidence="1" type="ORF">NBG84_30645</name>
</gene>
<keyword evidence="2" id="KW-1185">Reference proteome</keyword>